<proteinExistence type="predicted"/>
<dbReference type="VEuPathDB" id="VectorBase:AMEC002153"/>
<sequence>MAIRSLRYVASVGANVPKPVACIGSVLQQQQQPPFIGHIARVGAGAPSTSAAASWSAGTSVRFFSALHHHPSAQGSDRRFDRIVAERNVSVARLRKSGFPLSVAGALCVCLYDGRRGFAKRSNLWTLEWLPARRLLPMLLQSAVAVPPDDDLYAASPIPHCTGRDV</sequence>
<organism evidence="1 2">
    <name type="scientific">Anopheles melas</name>
    <dbReference type="NCBI Taxonomy" id="34690"/>
    <lineage>
        <taxon>Eukaryota</taxon>
        <taxon>Metazoa</taxon>
        <taxon>Ecdysozoa</taxon>
        <taxon>Arthropoda</taxon>
        <taxon>Hexapoda</taxon>
        <taxon>Insecta</taxon>
        <taxon>Pterygota</taxon>
        <taxon>Neoptera</taxon>
        <taxon>Endopterygota</taxon>
        <taxon>Diptera</taxon>
        <taxon>Nematocera</taxon>
        <taxon>Culicoidea</taxon>
        <taxon>Culicidae</taxon>
        <taxon>Anophelinae</taxon>
        <taxon>Anopheles</taxon>
    </lineage>
</organism>
<evidence type="ECO:0000313" key="2">
    <source>
        <dbReference type="Proteomes" id="UP000075902"/>
    </source>
</evidence>
<dbReference type="Proteomes" id="UP000075902">
    <property type="component" value="Unassembled WGS sequence"/>
</dbReference>
<protein>
    <submittedName>
        <fullName evidence="1">Uncharacterized protein</fullName>
    </submittedName>
</protein>
<dbReference type="AlphaFoldDB" id="A0A182TH03"/>
<reference evidence="1" key="2">
    <citation type="submission" date="2020-05" db="UniProtKB">
        <authorList>
            <consortium name="EnsemblMetazoa"/>
        </authorList>
    </citation>
    <scope>IDENTIFICATION</scope>
    <source>
        <strain evidence="1">CM1001059</strain>
    </source>
</reference>
<accession>A0A182TH03</accession>
<name>A0A182TH03_9DIPT</name>
<dbReference type="EnsemblMetazoa" id="AMEC002153-RA">
    <property type="protein sequence ID" value="AMEC002153-PA"/>
    <property type="gene ID" value="AMEC002153"/>
</dbReference>
<evidence type="ECO:0000313" key="1">
    <source>
        <dbReference type="EnsemblMetazoa" id="AMEC002153-PA"/>
    </source>
</evidence>
<reference evidence="2" key="1">
    <citation type="submission" date="2014-01" db="EMBL/GenBank/DDBJ databases">
        <title>The Genome Sequence of Anopheles melas CM1001059_A (V2).</title>
        <authorList>
            <consortium name="The Broad Institute Genomics Platform"/>
            <person name="Neafsey D.E."/>
            <person name="Besansky N."/>
            <person name="Howell P."/>
            <person name="Walton C."/>
            <person name="Young S.K."/>
            <person name="Zeng Q."/>
            <person name="Gargeya S."/>
            <person name="Fitzgerald M."/>
            <person name="Haas B."/>
            <person name="Abouelleil A."/>
            <person name="Allen A.W."/>
            <person name="Alvarado L."/>
            <person name="Arachchi H.M."/>
            <person name="Berlin A.M."/>
            <person name="Chapman S.B."/>
            <person name="Gainer-Dewar J."/>
            <person name="Goldberg J."/>
            <person name="Griggs A."/>
            <person name="Gujja S."/>
            <person name="Hansen M."/>
            <person name="Howarth C."/>
            <person name="Imamovic A."/>
            <person name="Ireland A."/>
            <person name="Larimer J."/>
            <person name="McCowan C."/>
            <person name="Murphy C."/>
            <person name="Pearson M."/>
            <person name="Poon T.W."/>
            <person name="Priest M."/>
            <person name="Roberts A."/>
            <person name="Saif S."/>
            <person name="Shea T."/>
            <person name="Sisk P."/>
            <person name="Sykes S."/>
            <person name="Wortman J."/>
            <person name="Nusbaum C."/>
            <person name="Birren B."/>
        </authorList>
    </citation>
    <scope>NUCLEOTIDE SEQUENCE [LARGE SCALE GENOMIC DNA]</scope>
    <source>
        <strain evidence="2">CM1001059</strain>
    </source>
</reference>
<keyword evidence="2" id="KW-1185">Reference proteome</keyword>